<sequence length="86" mass="10216">MDSEIAKLIVCEDHEDSEFFEAVTEDEITGDSRWSKFYRQVWKDTRDGTFWEITWSRGATEYQDQGMEDVEVREVKPVEKTVIVYV</sequence>
<dbReference type="EMBL" id="JAAXZB010000001">
    <property type="protein sequence ID" value="NKW09152.1"/>
    <property type="molecule type" value="Genomic_DNA"/>
</dbReference>
<dbReference type="EMBL" id="WBWA01000051">
    <property type="protein sequence ID" value="KAB2661444.1"/>
    <property type="molecule type" value="Genomic_DNA"/>
</dbReference>
<comment type="caution">
    <text evidence="2">The sequence shown here is derived from an EMBL/GenBank/DDBJ whole genome shotgun (WGS) entry which is preliminary data.</text>
</comment>
<reference evidence="1 3" key="1">
    <citation type="submission" date="2019-09" db="EMBL/GenBank/DDBJ databases">
        <title>Taxonomic organization of the family Brucellaceae based on a phylogenomic approach.</title>
        <authorList>
            <person name="Leclercq S."/>
            <person name="Cloeckaert A."/>
            <person name="Zygmunt M.S."/>
        </authorList>
    </citation>
    <scope>NUCLEOTIDE SEQUENCE [LARGE SCALE GENOMIC DNA]</scope>
    <source>
        <strain evidence="1 3">LMG 18957</strain>
    </source>
</reference>
<gene>
    <name evidence="1" type="ORF">F9K91_24920</name>
    <name evidence="2" type="ORF">HGG76_02585</name>
</gene>
<evidence type="ECO:0000313" key="4">
    <source>
        <dbReference type="Proteomes" id="UP000558475"/>
    </source>
</evidence>
<evidence type="ECO:0000313" key="1">
    <source>
        <dbReference type="EMBL" id="KAB2661444.1"/>
    </source>
</evidence>
<evidence type="ECO:0000313" key="3">
    <source>
        <dbReference type="Proteomes" id="UP000430843"/>
    </source>
</evidence>
<dbReference type="Proteomes" id="UP000430843">
    <property type="component" value="Unassembled WGS sequence"/>
</dbReference>
<accession>A0A7X6J9Q4</accession>
<evidence type="ECO:0000313" key="2">
    <source>
        <dbReference type="EMBL" id="NKW09152.1"/>
    </source>
</evidence>
<dbReference type="AlphaFoldDB" id="A0A7X6J9Q4"/>
<dbReference type="Proteomes" id="UP000558475">
    <property type="component" value="Unassembled WGS sequence"/>
</dbReference>
<dbReference type="RefSeq" id="WP_151679010.1">
    <property type="nucleotide sequence ID" value="NZ_WBWA01000051.1"/>
</dbReference>
<organism evidence="2 4">
    <name type="scientific">Brucella tritici</name>
    <dbReference type="NCBI Taxonomy" id="94626"/>
    <lineage>
        <taxon>Bacteria</taxon>
        <taxon>Pseudomonadati</taxon>
        <taxon>Pseudomonadota</taxon>
        <taxon>Alphaproteobacteria</taxon>
        <taxon>Hyphomicrobiales</taxon>
        <taxon>Brucellaceae</taxon>
        <taxon>Brucella/Ochrobactrum group</taxon>
        <taxon>Brucella</taxon>
    </lineage>
</organism>
<protein>
    <submittedName>
        <fullName evidence="2">Uncharacterized protein</fullName>
    </submittedName>
</protein>
<keyword evidence="3" id="KW-1185">Reference proteome</keyword>
<proteinExistence type="predicted"/>
<reference evidence="2 4" key="2">
    <citation type="submission" date="2020-04" db="EMBL/GenBank/DDBJ databases">
        <title>Whole genome sequencing of clinical and environmental type strains of Ochrobactrum.</title>
        <authorList>
            <person name="Dharne M."/>
        </authorList>
    </citation>
    <scope>NUCLEOTIDE SEQUENCE [LARGE SCALE GENOMIC DNA]</scope>
    <source>
        <strain evidence="2 4">DSM 13340</strain>
    </source>
</reference>
<name>A0A7X6J9Q4_9HYPH</name>